<feature type="non-terminal residue" evidence="2">
    <location>
        <position position="125"/>
    </location>
</feature>
<dbReference type="Proteomes" id="UP000295264">
    <property type="component" value="Unassembled WGS sequence"/>
</dbReference>
<dbReference type="InterPro" id="IPR014873">
    <property type="entry name" value="VDCC_a1su_IQ"/>
</dbReference>
<dbReference type="AlphaFoldDB" id="A0A484GQF7"/>
<feature type="domain" description="Voltage-dependent calcium channel alpha-1 subunit IQ" evidence="1">
    <location>
        <begin position="5"/>
        <end position="42"/>
    </location>
</feature>
<name>A0A484GQF7_SOUCH</name>
<gene>
    <name evidence="2" type="ORF">DBR06_SOUSAS1410192</name>
</gene>
<evidence type="ECO:0000313" key="2">
    <source>
        <dbReference type="EMBL" id="TEA37935.1"/>
    </source>
</evidence>
<reference evidence="2 3" key="1">
    <citation type="journal article" date="2018" name="Genomics">
        <title>Molecular footprints of inshore aquatic adaptation in Indo-Pacific humpback dolphin (Sousa chinensis).</title>
        <authorList>
            <person name="Ming Y."/>
            <person name="Jian J."/>
            <person name="Yu F."/>
            <person name="Yu X."/>
            <person name="Wang J."/>
            <person name="Liu W."/>
        </authorList>
    </citation>
    <scope>NUCLEOTIDE SEQUENCE [LARGE SCALE GENOMIC DNA]</scope>
    <source>
        <strain evidence="2">MY-2018</strain>
        <tissue evidence="2">Skin</tissue>
    </source>
</reference>
<keyword evidence="3" id="KW-1185">Reference proteome</keyword>
<dbReference type="Gene3D" id="6.10.250.2180">
    <property type="match status" value="1"/>
</dbReference>
<evidence type="ECO:0000313" key="3">
    <source>
        <dbReference type="Proteomes" id="UP000295264"/>
    </source>
</evidence>
<feature type="non-terminal residue" evidence="2">
    <location>
        <position position="1"/>
    </location>
</feature>
<proteinExistence type="predicted"/>
<dbReference type="EMBL" id="QWLN02005128">
    <property type="protein sequence ID" value="TEA37935.1"/>
    <property type="molecule type" value="Genomic_DNA"/>
</dbReference>
<sequence length="125" mass="13372">APAGTKQHQCDAELRKEISSVWANLPQKTLDLLVPPHKRNTLVPGVHGASPASETLLLAPLLQMGPVSLFHPLKATLEQTQPAVLRGARVFLRQKSSASLSNGGAVQVGKVFPYHVTLGNDPKTK</sequence>
<comment type="caution">
    <text evidence="2">The sequence shown here is derived from an EMBL/GenBank/DDBJ whole genome shotgun (WGS) entry which is preliminary data.</text>
</comment>
<protein>
    <recommendedName>
        <fullName evidence="1">Voltage-dependent calcium channel alpha-1 subunit IQ domain-containing protein</fullName>
    </recommendedName>
</protein>
<dbReference type="Pfam" id="PF08763">
    <property type="entry name" value="Ca_chan_IQ"/>
    <property type="match status" value="1"/>
</dbReference>
<accession>A0A484GQF7</accession>
<evidence type="ECO:0000259" key="1">
    <source>
        <dbReference type="Pfam" id="PF08763"/>
    </source>
</evidence>
<organism evidence="2 3">
    <name type="scientific">Sousa chinensis</name>
    <name type="common">Indo-pacific humpbacked dolphin</name>
    <name type="synonym">Steno chinensis</name>
    <dbReference type="NCBI Taxonomy" id="103600"/>
    <lineage>
        <taxon>Eukaryota</taxon>
        <taxon>Metazoa</taxon>
        <taxon>Chordata</taxon>
        <taxon>Craniata</taxon>
        <taxon>Vertebrata</taxon>
        <taxon>Euteleostomi</taxon>
        <taxon>Mammalia</taxon>
        <taxon>Eutheria</taxon>
        <taxon>Laurasiatheria</taxon>
        <taxon>Artiodactyla</taxon>
        <taxon>Whippomorpha</taxon>
        <taxon>Cetacea</taxon>
        <taxon>Odontoceti</taxon>
        <taxon>Delphinidae</taxon>
        <taxon>Sousa</taxon>
    </lineage>
</organism>